<reference evidence="3 4" key="1">
    <citation type="journal article" date="2008" name="Nature">
        <title>The genome of the choanoflagellate Monosiga brevicollis and the origin of metazoans.</title>
        <authorList>
            <consortium name="JGI Sequencing"/>
            <person name="King N."/>
            <person name="Westbrook M.J."/>
            <person name="Young S.L."/>
            <person name="Kuo A."/>
            <person name="Abedin M."/>
            <person name="Chapman J."/>
            <person name="Fairclough S."/>
            <person name="Hellsten U."/>
            <person name="Isogai Y."/>
            <person name="Letunic I."/>
            <person name="Marr M."/>
            <person name="Pincus D."/>
            <person name="Putnam N."/>
            <person name="Rokas A."/>
            <person name="Wright K.J."/>
            <person name="Zuzow R."/>
            <person name="Dirks W."/>
            <person name="Good M."/>
            <person name="Goodstein D."/>
            <person name="Lemons D."/>
            <person name="Li W."/>
            <person name="Lyons J.B."/>
            <person name="Morris A."/>
            <person name="Nichols S."/>
            <person name="Richter D.J."/>
            <person name="Salamov A."/>
            <person name="Bork P."/>
            <person name="Lim W.A."/>
            <person name="Manning G."/>
            <person name="Miller W.T."/>
            <person name="McGinnis W."/>
            <person name="Shapiro H."/>
            <person name="Tjian R."/>
            <person name="Grigoriev I.V."/>
            <person name="Rokhsar D."/>
        </authorList>
    </citation>
    <scope>NUCLEOTIDE SEQUENCE [LARGE SCALE GENOMIC DNA]</scope>
    <source>
        <strain evidence="4">MX1 / ATCC 50154</strain>
    </source>
</reference>
<feature type="compositionally biased region" description="Low complexity" evidence="1">
    <location>
        <begin position="340"/>
        <end position="352"/>
    </location>
</feature>
<dbReference type="RefSeq" id="XP_001746673.1">
    <property type="nucleotide sequence ID" value="XM_001746621.1"/>
</dbReference>
<dbReference type="InParanoid" id="A9V1H9"/>
<sequence>MLFSNLFALNGRDSDNTFLERNLDSDVSIDTINIVVTSIVVAIGVLVAVFAWLMYCYYVELHDFNFPGYESYQYGATRRHSATNEGLALGQAASRYNIMVDEETGDIITHREDAPTTERAAAARDRTRRTSEAMLGVDSRRGSSWSLASGSHHQQHYQQPHGRRSSTFSVGPPLADRRASSGSLLAAYPSNTFNAADRRGSSSYYAPEQRRGSSYDTQRRRSQHFDTLDLDGYHYNLGPPGTERRRSVSFEDLPQMPERRSSRDLMLLAPRRSSRDLLPPEARRESLSNPMLPGYRRQSQIQIASVGERRRRATEQYLPPDRRGSMESLSYSRRERRGSARSISSRSRSGSTRSRHMSFDAAPPPVERRSSSHNLLLPPPAGRPRMPSPTNSDSRRSPDPLHMPDGSREYQDSPVSALTAESAASRSSPSMRPSLPAPAYDEHSMKSAQSPHLLRQPQRSLYQIGETPEPSDPDDEEEGKRLQRRRVTRDVQIENGQPSQPTASRESAAMTVPSARKYSTEVHIVESSDSDSDVVVNLPPAFQKDHHAGINEPPLDTRHDQPTDVAMESQLDKNQPLRPPPTHGPMMYIQMHDDAADGTAESTI</sequence>
<evidence type="ECO:0000256" key="2">
    <source>
        <dbReference type="SAM" id="Phobius"/>
    </source>
</evidence>
<feature type="transmembrane region" description="Helical" evidence="2">
    <location>
        <begin position="31"/>
        <end position="55"/>
    </location>
</feature>
<evidence type="ECO:0000313" key="3">
    <source>
        <dbReference type="EMBL" id="EDQ88569.1"/>
    </source>
</evidence>
<protein>
    <submittedName>
        <fullName evidence="3">Uncharacterized protein</fullName>
    </submittedName>
</protein>
<feature type="region of interest" description="Disordered" evidence="1">
    <location>
        <begin position="196"/>
        <end position="517"/>
    </location>
</feature>
<feature type="region of interest" description="Disordered" evidence="1">
    <location>
        <begin position="113"/>
        <end position="178"/>
    </location>
</feature>
<name>A9V1H9_MONBE</name>
<keyword evidence="4" id="KW-1185">Reference proteome</keyword>
<accession>A9V1H9</accession>
<feature type="compositionally biased region" description="Basic and acidic residues" evidence="1">
    <location>
        <begin position="113"/>
        <end position="131"/>
    </location>
</feature>
<evidence type="ECO:0000313" key="4">
    <source>
        <dbReference type="Proteomes" id="UP000001357"/>
    </source>
</evidence>
<dbReference type="EMBL" id="CH991554">
    <property type="protein sequence ID" value="EDQ88569.1"/>
    <property type="molecule type" value="Genomic_DNA"/>
</dbReference>
<keyword evidence="2" id="KW-0812">Transmembrane</keyword>
<dbReference type="Proteomes" id="UP000001357">
    <property type="component" value="Unassembled WGS sequence"/>
</dbReference>
<feature type="compositionally biased region" description="Basic and acidic residues" evidence="1">
    <location>
        <begin position="208"/>
        <end position="227"/>
    </location>
</feature>
<feature type="compositionally biased region" description="Polar residues" evidence="1">
    <location>
        <begin position="142"/>
        <end position="158"/>
    </location>
</feature>
<dbReference type="KEGG" id="mbr:MONBRDRAFT_8912"/>
<gene>
    <name evidence="3" type="ORF">MONBRDRAFT_8912</name>
</gene>
<keyword evidence="2" id="KW-1133">Transmembrane helix</keyword>
<feature type="compositionally biased region" description="Low complexity" evidence="1">
    <location>
        <begin position="422"/>
        <end position="439"/>
    </location>
</feature>
<feature type="compositionally biased region" description="Polar residues" evidence="1">
    <location>
        <begin position="494"/>
        <end position="505"/>
    </location>
</feature>
<dbReference type="GeneID" id="5891983"/>
<keyword evidence="2" id="KW-0472">Membrane</keyword>
<organism evidence="3 4">
    <name type="scientific">Monosiga brevicollis</name>
    <name type="common">Choanoflagellate</name>
    <dbReference type="NCBI Taxonomy" id="81824"/>
    <lineage>
        <taxon>Eukaryota</taxon>
        <taxon>Choanoflagellata</taxon>
        <taxon>Craspedida</taxon>
        <taxon>Salpingoecidae</taxon>
        <taxon>Monosiga</taxon>
    </lineage>
</organism>
<evidence type="ECO:0000256" key="1">
    <source>
        <dbReference type="SAM" id="MobiDB-lite"/>
    </source>
</evidence>
<proteinExistence type="predicted"/>
<dbReference type="AlphaFoldDB" id="A9V1H9"/>
<feature type="region of interest" description="Disordered" evidence="1">
    <location>
        <begin position="569"/>
        <end position="588"/>
    </location>
</feature>